<dbReference type="InterPro" id="IPR020930">
    <property type="entry name" value="Ribosomal_uL5_bac-type"/>
</dbReference>
<comment type="similarity">
    <text evidence="5">Belongs to the bacterial ribosomal protein bL25 family. CTC subfamily.</text>
</comment>
<comment type="subunit">
    <text evidence="5">Part of the 50S ribosomal subunit; part of the 5S rRNA/L5/L18/L25 subcomplex. Contacts the 5S rRNA. Binds to the 5S rRNA independently of L5 and L18.</text>
</comment>
<feature type="compositionally biased region" description="Low complexity" evidence="6">
    <location>
        <begin position="184"/>
        <end position="205"/>
    </location>
</feature>
<dbReference type="GO" id="GO:0006412">
    <property type="term" value="P:translation"/>
    <property type="evidence" value="ECO:0007669"/>
    <property type="project" value="UniProtKB-UniRule"/>
</dbReference>
<feature type="domain" description="Large ribosomal subunit protein bL25 L25" evidence="7">
    <location>
        <begin position="7"/>
        <end position="91"/>
    </location>
</feature>
<dbReference type="NCBIfam" id="NF004131">
    <property type="entry name" value="PRK05618.2-1"/>
    <property type="match status" value="1"/>
</dbReference>
<dbReference type="EMBL" id="MWWS01000002">
    <property type="protein sequence ID" value="OZG50943.1"/>
    <property type="molecule type" value="Genomic_DNA"/>
</dbReference>
<evidence type="ECO:0000256" key="4">
    <source>
        <dbReference type="ARBA" id="ARBA00023274"/>
    </source>
</evidence>
<organism evidence="9 10">
    <name type="scientific">Bombiscardovia coagulans</name>
    <dbReference type="NCBI Taxonomy" id="686666"/>
    <lineage>
        <taxon>Bacteria</taxon>
        <taxon>Bacillati</taxon>
        <taxon>Actinomycetota</taxon>
        <taxon>Actinomycetes</taxon>
        <taxon>Bifidobacteriales</taxon>
        <taxon>Bifidobacteriaceae</taxon>
        <taxon>Bombiscardovia</taxon>
    </lineage>
</organism>
<evidence type="ECO:0000259" key="8">
    <source>
        <dbReference type="Pfam" id="PF14693"/>
    </source>
</evidence>
<dbReference type="PANTHER" id="PTHR33284">
    <property type="entry name" value="RIBOSOMAL PROTEIN L25/GLN-TRNA SYNTHETASE, ANTI-CODON-BINDING DOMAIN-CONTAINING PROTEIN"/>
    <property type="match status" value="1"/>
</dbReference>
<evidence type="ECO:0000256" key="3">
    <source>
        <dbReference type="ARBA" id="ARBA00022980"/>
    </source>
</evidence>
<keyword evidence="3 5" id="KW-0689">Ribosomal protein</keyword>
<evidence type="ECO:0000256" key="5">
    <source>
        <dbReference type="HAMAP-Rule" id="MF_01334"/>
    </source>
</evidence>
<dbReference type="InterPro" id="IPR011035">
    <property type="entry name" value="Ribosomal_bL25/Gln-tRNA_synth"/>
</dbReference>
<evidence type="ECO:0000313" key="9">
    <source>
        <dbReference type="EMBL" id="OZG50943.1"/>
    </source>
</evidence>
<dbReference type="Pfam" id="PF14693">
    <property type="entry name" value="Ribosomal_TL5_C"/>
    <property type="match status" value="1"/>
</dbReference>
<dbReference type="AlphaFoldDB" id="A0A261EVR7"/>
<evidence type="ECO:0000259" key="7">
    <source>
        <dbReference type="Pfam" id="PF01386"/>
    </source>
</evidence>
<feature type="domain" description="Large ribosomal subunit protein bL25 beta" evidence="8">
    <location>
        <begin position="99"/>
        <end position="180"/>
    </location>
</feature>
<comment type="caution">
    <text evidence="9">The sequence shown here is derived from an EMBL/GenBank/DDBJ whole genome shotgun (WGS) entry which is preliminary data.</text>
</comment>
<sequence length="213" mass="22643">MASTITLEGEPRTQFGKGVARRMRVAKQIPATIYAGGTEPSFVALPMKETTLALRRANALFTIKFGNETKMAVVKDVQRNPVKRIVEHIDFYEVRAGEKVIVDVPVFINGATKGASVAFIDMQNVQVRADVTNLPERIDISVEGMADGDKILAKDIQLPEGAELVIDDPEESIVTVEVPKEESVASPSGAAEGASAESSDSAAGGAADGEKSE</sequence>
<dbReference type="RefSeq" id="WP_094722185.1">
    <property type="nucleotide sequence ID" value="NZ_MWWS01000002.1"/>
</dbReference>
<dbReference type="InterPro" id="IPR020057">
    <property type="entry name" value="Ribosomal_bL25_b-dom"/>
</dbReference>
<dbReference type="InterPro" id="IPR020056">
    <property type="entry name" value="Rbsml_bL25/Gln-tRNA_synth_N"/>
</dbReference>
<dbReference type="Gene3D" id="2.40.240.10">
    <property type="entry name" value="Ribosomal Protein L25, Chain P"/>
    <property type="match status" value="1"/>
</dbReference>
<keyword evidence="10" id="KW-1185">Reference proteome</keyword>
<dbReference type="PANTHER" id="PTHR33284:SF1">
    <property type="entry name" value="RIBOSOMAL PROTEIN L25_GLN-TRNA SYNTHETASE, ANTI-CODON-BINDING DOMAIN-CONTAINING PROTEIN"/>
    <property type="match status" value="1"/>
</dbReference>
<proteinExistence type="inferred from homology"/>
<dbReference type="Gene3D" id="2.170.120.20">
    <property type="entry name" value="Ribosomal protein L25, beta domain"/>
    <property type="match status" value="1"/>
</dbReference>
<comment type="function">
    <text evidence="5">This is one of the proteins that binds to the 5S RNA in the ribosome where it forms part of the central protuberance.</text>
</comment>
<dbReference type="InterPro" id="IPR029751">
    <property type="entry name" value="Ribosomal_L25_dom"/>
</dbReference>
<dbReference type="InterPro" id="IPR001021">
    <property type="entry name" value="Ribosomal_bL25_long"/>
</dbReference>
<dbReference type="NCBIfam" id="TIGR00731">
    <property type="entry name" value="bL25_bact_ctc"/>
    <property type="match status" value="1"/>
</dbReference>
<dbReference type="OrthoDB" id="5242980at2"/>
<evidence type="ECO:0000256" key="6">
    <source>
        <dbReference type="SAM" id="MobiDB-lite"/>
    </source>
</evidence>
<evidence type="ECO:0000313" key="10">
    <source>
        <dbReference type="Proteomes" id="UP000216004"/>
    </source>
</evidence>
<dbReference type="Proteomes" id="UP000216004">
    <property type="component" value="Unassembled WGS sequence"/>
</dbReference>
<evidence type="ECO:0000256" key="2">
    <source>
        <dbReference type="ARBA" id="ARBA00022884"/>
    </source>
</evidence>
<keyword evidence="4 5" id="KW-0687">Ribonucleoprotein</keyword>
<evidence type="ECO:0000256" key="1">
    <source>
        <dbReference type="ARBA" id="ARBA00022730"/>
    </source>
</evidence>
<dbReference type="Pfam" id="PF01386">
    <property type="entry name" value="Ribosomal_L25p"/>
    <property type="match status" value="1"/>
</dbReference>
<gene>
    <name evidence="5" type="primary">rplY</name>
    <name evidence="5" type="synonym">ctc</name>
    <name evidence="9" type="ORF">BOCO_0129</name>
</gene>
<keyword evidence="1 5" id="KW-0699">rRNA-binding</keyword>
<reference evidence="9 10" key="1">
    <citation type="journal article" date="2017" name="BMC Genomics">
        <title>Comparative genomic and phylogenomic analyses of the Bifidobacteriaceae family.</title>
        <authorList>
            <person name="Lugli G.A."/>
            <person name="Milani C."/>
            <person name="Turroni F."/>
            <person name="Duranti S."/>
            <person name="Mancabelli L."/>
            <person name="Mangifesta M."/>
            <person name="Ferrario C."/>
            <person name="Modesto M."/>
            <person name="Mattarelli P."/>
            <person name="Jiri K."/>
            <person name="van Sinderen D."/>
            <person name="Ventura M."/>
        </authorList>
    </citation>
    <scope>NUCLEOTIDE SEQUENCE [LARGE SCALE GENOMIC DNA]</scope>
    <source>
        <strain evidence="9 10">DSM 22924</strain>
    </source>
</reference>
<dbReference type="GO" id="GO:0022625">
    <property type="term" value="C:cytosolic large ribosomal subunit"/>
    <property type="evidence" value="ECO:0007669"/>
    <property type="project" value="TreeGrafter"/>
</dbReference>
<name>A0A261EVR7_9BIFI</name>
<accession>A0A261EVR7</accession>
<dbReference type="InterPro" id="IPR037121">
    <property type="entry name" value="Ribosomal_bL25_C"/>
</dbReference>
<keyword evidence="2 5" id="KW-0694">RNA-binding</keyword>
<dbReference type="GO" id="GO:0003735">
    <property type="term" value="F:structural constituent of ribosome"/>
    <property type="evidence" value="ECO:0007669"/>
    <property type="project" value="InterPro"/>
</dbReference>
<dbReference type="GO" id="GO:0008097">
    <property type="term" value="F:5S rRNA binding"/>
    <property type="evidence" value="ECO:0007669"/>
    <property type="project" value="InterPro"/>
</dbReference>
<feature type="region of interest" description="Disordered" evidence="6">
    <location>
        <begin position="176"/>
        <end position="213"/>
    </location>
</feature>
<protein>
    <recommendedName>
        <fullName evidence="5">Large ribosomal subunit protein bL25</fullName>
    </recommendedName>
    <alternativeName>
        <fullName evidence="5">General stress protein CTC</fullName>
    </alternativeName>
</protein>
<dbReference type="HAMAP" id="MF_01334">
    <property type="entry name" value="Ribosomal_bL25_CTC"/>
    <property type="match status" value="1"/>
</dbReference>
<dbReference type="SUPFAM" id="SSF50715">
    <property type="entry name" value="Ribosomal protein L25-like"/>
    <property type="match status" value="1"/>
</dbReference>
<dbReference type="CDD" id="cd00495">
    <property type="entry name" value="Ribosomal_L25_TL5_CTC"/>
    <property type="match status" value="1"/>
</dbReference>